<protein>
    <submittedName>
        <fullName evidence="2">Uncharacterized protein</fullName>
    </submittedName>
</protein>
<name>A0A699XH94_TANCI</name>
<feature type="compositionally biased region" description="Low complexity" evidence="1">
    <location>
        <begin position="38"/>
        <end position="55"/>
    </location>
</feature>
<sequence>SPEKFSDEIFRRAPKLFPVSRSIRPTFHQHHAPPPSQPSITAAAAPPHPTANATAATTAATTVAFPAVAGSGR</sequence>
<comment type="caution">
    <text evidence="2">The sequence shown here is derived from an EMBL/GenBank/DDBJ whole genome shotgun (WGS) entry which is preliminary data.</text>
</comment>
<organism evidence="2">
    <name type="scientific">Tanacetum cinerariifolium</name>
    <name type="common">Dalmatian daisy</name>
    <name type="synonym">Chrysanthemum cinerariifolium</name>
    <dbReference type="NCBI Taxonomy" id="118510"/>
    <lineage>
        <taxon>Eukaryota</taxon>
        <taxon>Viridiplantae</taxon>
        <taxon>Streptophyta</taxon>
        <taxon>Embryophyta</taxon>
        <taxon>Tracheophyta</taxon>
        <taxon>Spermatophyta</taxon>
        <taxon>Magnoliopsida</taxon>
        <taxon>eudicotyledons</taxon>
        <taxon>Gunneridae</taxon>
        <taxon>Pentapetalae</taxon>
        <taxon>asterids</taxon>
        <taxon>campanulids</taxon>
        <taxon>Asterales</taxon>
        <taxon>Asteraceae</taxon>
        <taxon>Asteroideae</taxon>
        <taxon>Anthemideae</taxon>
        <taxon>Anthemidinae</taxon>
        <taxon>Tanacetum</taxon>
    </lineage>
</organism>
<evidence type="ECO:0000313" key="2">
    <source>
        <dbReference type="EMBL" id="GFD59422.1"/>
    </source>
</evidence>
<feature type="region of interest" description="Disordered" evidence="1">
    <location>
        <begin position="26"/>
        <end position="55"/>
    </location>
</feature>
<reference evidence="2" key="1">
    <citation type="journal article" date="2019" name="Sci. Rep.">
        <title>Draft genome of Tanacetum cinerariifolium, the natural source of mosquito coil.</title>
        <authorList>
            <person name="Yamashiro T."/>
            <person name="Shiraishi A."/>
            <person name="Satake H."/>
            <person name="Nakayama K."/>
        </authorList>
    </citation>
    <scope>NUCLEOTIDE SEQUENCE</scope>
</reference>
<proteinExistence type="predicted"/>
<dbReference type="AlphaFoldDB" id="A0A699XH94"/>
<accession>A0A699XH94</accession>
<evidence type="ECO:0000256" key="1">
    <source>
        <dbReference type="SAM" id="MobiDB-lite"/>
    </source>
</evidence>
<dbReference type="EMBL" id="BKCJ011864750">
    <property type="protein sequence ID" value="GFD59422.1"/>
    <property type="molecule type" value="Genomic_DNA"/>
</dbReference>
<feature type="non-terminal residue" evidence="2">
    <location>
        <position position="1"/>
    </location>
</feature>
<gene>
    <name evidence="2" type="ORF">Tci_931391</name>
</gene>